<keyword evidence="2" id="KW-1185">Reference proteome</keyword>
<sequence>MRENNDATIKGNKSFPFFDEANTAGNEIPEYIIVKSGLKVRVADAEWLLLQNKGKGNLIKLAWLRSGELSNKEIELALLVFIHYVINKSASTAYTVVIGVRPVIQSGFPSIEDLMIAWSSLGLNKKKATNQFFGTLVRLGYREFEKFHQFTSSNLDTKVIDPLNPFKGRLSELEFDSVVQNLNQEIASIDFSIDRDYDFFDRLGNAGFFSFGILRNLVSVRLLIAILRRPIQVAMLKWSDLIPVGSSFNDKLITGCNEILNIGTAALQLRLYRVKSNVKEAWYRSTPERYPMALSEDLSLLIYNYKLIYAKGLNLALLKSGIDLAKEEVIEIMENMPVFISKDFFCLRLNDVASYKALFTQHSSLYHLGEQTIIQRLKSLKGISDRTSNLSVTSNRLRHTALTRGAEKGLDSAQLSRLTGVTEPAARHYVDLDYQSRRLIDENYLANQFLKNAFAVPVRSLDKNDEVILGSNFEKIGGVKDIKACSQCKTKLGRPIGCYGCPSFRPLLDADHRTVLDQANAKLSANIVHLPSSVINRSVEKLERQIDKIKITIALCDELINQQDRINDQ</sequence>
<name>A0AAP9NMX2_9GAMM</name>
<protein>
    <submittedName>
        <fullName evidence="1">Uncharacterized protein</fullName>
    </submittedName>
</protein>
<dbReference type="EMBL" id="CP054580">
    <property type="protein sequence ID" value="QKS25080.1"/>
    <property type="molecule type" value="Genomic_DNA"/>
</dbReference>
<evidence type="ECO:0000313" key="2">
    <source>
        <dbReference type="Proteomes" id="UP000509761"/>
    </source>
</evidence>
<evidence type="ECO:0000313" key="1">
    <source>
        <dbReference type="EMBL" id="QKS25080.1"/>
    </source>
</evidence>
<accession>A0AAP9NMX2</accession>
<dbReference type="AlphaFoldDB" id="A0AAP9NMX2"/>
<organism evidence="1 2">
    <name type="scientific">Vreelandella titanicae</name>
    <dbReference type="NCBI Taxonomy" id="664683"/>
    <lineage>
        <taxon>Bacteria</taxon>
        <taxon>Pseudomonadati</taxon>
        <taxon>Pseudomonadota</taxon>
        <taxon>Gammaproteobacteria</taxon>
        <taxon>Oceanospirillales</taxon>
        <taxon>Halomonadaceae</taxon>
        <taxon>Vreelandella</taxon>
    </lineage>
</organism>
<gene>
    <name evidence="1" type="ORF">FX987_02868</name>
</gene>
<dbReference type="RefSeq" id="WP_022522140.1">
    <property type="nucleotide sequence ID" value="NZ_CP054580.1"/>
</dbReference>
<reference evidence="1 2" key="1">
    <citation type="submission" date="2019-12" db="EMBL/GenBank/DDBJ databases">
        <title>Genome sequencing and assembly of endphytes of Porphyra tenera.</title>
        <authorList>
            <person name="Park J.M."/>
            <person name="Shin R."/>
            <person name="Jo S.H."/>
        </authorList>
    </citation>
    <scope>NUCLEOTIDE SEQUENCE [LARGE SCALE GENOMIC DNA]</scope>
    <source>
        <strain evidence="1 2">GPM3</strain>
    </source>
</reference>
<dbReference type="Proteomes" id="UP000509761">
    <property type="component" value="Chromosome"/>
</dbReference>
<proteinExistence type="predicted"/>